<accession>A0A4C1TPT0</accession>
<name>A0A4C1TPT0_EUMVA</name>
<gene>
    <name evidence="1" type="ORF">EVAR_94331_1</name>
</gene>
<dbReference type="Proteomes" id="UP000299102">
    <property type="component" value="Unassembled WGS sequence"/>
</dbReference>
<protein>
    <submittedName>
        <fullName evidence="1">Uncharacterized protein</fullName>
    </submittedName>
</protein>
<dbReference type="AlphaFoldDB" id="A0A4C1TPT0"/>
<proteinExistence type="predicted"/>
<dbReference type="EMBL" id="BGZK01000076">
    <property type="protein sequence ID" value="GBP15983.1"/>
    <property type="molecule type" value="Genomic_DNA"/>
</dbReference>
<evidence type="ECO:0000313" key="1">
    <source>
        <dbReference type="EMBL" id="GBP15983.1"/>
    </source>
</evidence>
<sequence length="111" mass="12623">MEGAKSYSIGCTEKMGLAPLAPSPFKLTSTLTNATFKIKFRFHVLLITVERDKARGKEGMSQPRPVSSRDYWSRPIARCEMKGRRAPLYEGLAPIKLQELIFTSTRPRKDY</sequence>
<keyword evidence="2" id="KW-1185">Reference proteome</keyword>
<organism evidence="1 2">
    <name type="scientific">Eumeta variegata</name>
    <name type="common">Bagworm moth</name>
    <name type="synonym">Eumeta japonica</name>
    <dbReference type="NCBI Taxonomy" id="151549"/>
    <lineage>
        <taxon>Eukaryota</taxon>
        <taxon>Metazoa</taxon>
        <taxon>Ecdysozoa</taxon>
        <taxon>Arthropoda</taxon>
        <taxon>Hexapoda</taxon>
        <taxon>Insecta</taxon>
        <taxon>Pterygota</taxon>
        <taxon>Neoptera</taxon>
        <taxon>Endopterygota</taxon>
        <taxon>Lepidoptera</taxon>
        <taxon>Glossata</taxon>
        <taxon>Ditrysia</taxon>
        <taxon>Tineoidea</taxon>
        <taxon>Psychidae</taxon>
        <taxon>Oiketicinae</taxon>
        <taxon>Eumeta</taxon>
    </lineage>
</organism>
<evidence type="ECO:0000313" key="2">
    <source>
        <dbReference type="Proteomes" id="UP000299102"/>
    </source>
</evidence>
<comment type="caution">
    <text evidence="1">The sequence shown here is derived from an EMBL/GenBank/DDBJ whole genome shotgun (WGS) entry which is preliminary data.</text>
</comment>
<reference evidence="1 2" key="1">
    <citation type="journal article" date="2019" name="Commun. Biol.">
        <title>The bagworm genome reveals a unique fibroin gene that provides high tensile strength.</title>
        <authorList>
            <person name="Kono N."/>
            <person name="Nakamura H."/>
            <person name="Ohtoshi R."/>
            <person name="Tomita M."/>
            <person name="Numata K."/>
            <person name="Arakawa K."/>
        </authorList>
    </citation>
    <scope>NUCLEOTIDE SEQUENCE [LARGE SCALE GENOMIC DNA]</scope>
</reference>